<dbReference type="PANTHER" id="PTHR33734">
    <property type="entry name" value="LYSM DOMAIN-CONTAINING GPI-ANCHORED PROTEIN 2"/>
    <property type="match status" value="1"/>
</dbReference>
<dbReference type="InterPro" id="IPR018392">
    <property type="entry name" value="LysM"/>
</dbReference>
<evidence type="ECO:0000313" key="4">
    <source>
        <dbReference type="Proteomes" id="UP001172082"/>
    </source>
</evidence>
<dbReference type="Pfam" id="PF01476">
    <property type="entry name" value="LysM"/>
    <property type="match status" value="3"/>
</dbReference>
<dbReference type="Gene3D" id="2.40.40.10">
    <property type="entry name" value="RlpA-like domain"/>
    <property type="match status" value="1"/>
</dbReference>
<feature type="compositionally biased region" description="Basic and acidic residues" evidence="1">
    <location>
        <begin position="240"/>
        <end position="255"/>
    </location>
</feature>
<protein>
    <submittedName>
        <fullName evidence="3">LysM peptidoglycan-binding domain-containing protein</fullName>
    </submittedName>
</protein>
<feature type="region of interest" description="Disordered" evidence="1">
    <location>
        <begin position="158"/>
        <end position="177"/>
    </location>
</feature>
<name>A0ABT8KL13_9BACT</name>
<dbReference type="CDD" id="cd00118">
    <property type="entry name" value="LysM"/>
    <property type="match status" value="3"/>
</dbReference>
<dbReference type="InterPro" id="IPR036908">
    <property type="entry name" value="RlpA-like_sf"/>
</dbReference>
<sequence>MRPTKNYGLRLIIWCLLSLSFSLPVSALPISNIVYLSDSVGLEKKDGKTFILHKVEFGETLFALSRRYNVSVSDITGVNPQLKNGLKTEQTIRVPYASSNDENIASASGRIAHTVKQGETMFSISRKYGVGVEDILKWNSLTNTALNVGQRLDIQTSSINQSTRESESGIDVPETSSGQIVHTVESAQTLYSIARKYEVNVSDLKKWNNLTDTNLKIGQKLIVGSEEERAVSNTKPQLANKEEKKEEVLDKPDEKEVVEEVYERPATDVTRSIQVGRQNQTPAPDKNTSGFRKVIESGIAEVIEDTSETKKFLALHHSAPKGTIMQVRNEMNNLWVFVRVVGNLPDGNNDKVLIKISKTAYEKLGAINDRFPVEISYVP</sequence>
<comment type="caution">
    <text evidence="3">The sequence shown here is derived from an EMBL/GenBank/DDBJ whole genome shotgun (WGS) entry which is preliminary data.</text>
</comment>
<accession>A0ABT8KL13</accession>
<feature type="domain" description="LysM" evidence="2">
    <location>
        <begin position="180"/>
        <end position="223"/>
    </location>
</feature>
<dbReference type="SUPFAM" id="SSF54106">
    <property type="entry name" value="LysM domain"/>
    <property type="match status" value="3"/>
</dbReference>
<dbReference type="EMBL" id="JAUJEA010000002">
    <property type="protein sequence ID" value="MDN5201406.1"/>
    <property type="molecule type" value="Genomic_DNA"/>
</dbReference>
<feature type="region of interest" description="Disordered" evidence="1">
    <location>
        <begin position="226"/>
        <end position="257"/>
    </location>
</feature>
<evidence type="ECO:0000313" key="3">
    <source>
        <dbReference type="EMBL" id="MDN5201406.1"/>
    </source>
</evidence>
<dbReference type="PANTHER" id="PTHR33734:SF22">
    <property type="entry name" value="MEMBRANE-BOUND LYTIC MUREIN TRANSGLYCOSYLASE D"/>
    <property type="match status" value="1"/>
</dbReference>
<organism evidence="3 4">
    <name type="scientific">Splendidivirga corallicola</name>
    <dbReference type="NCBI Taxonomy" id="3051826"/>
    <lineage>
        <taxon>Bacteria</taxon>
        <taxon>Pseudomonadati</taxon>
        <taxon>Bacteroidota</taxon>
        <taxon>Cytophagia</taxon>
        <taxon>Cytophagales</taxon>
        <taxon>Splendidivirgaceae</taxon>
        <taxon>Splendidivirga</taxon>
    </lineage>
</organism>
<dbReference type="InterPro" id="IPR036779">
    <property type="entry name" value="LysM_dom_sf"/>
</dbReference>
<gene>
    <name evidence="3" type="ORF">QQ008_08540</name>
</gene>
<dbReference type="PROSITE" id="PS51782">
    <property type="entry name" value="LYSM"/>
    <property type="match status" value="3"/>
</dbReference>
<dbReference type="RefSeq" id="WP_346751429.1">
    <property type="nucleotide sequence ID" value="NZ_JAUJEA010000002.1"/>
</dbReference>
<reference evidence="3" key="1">
    <citation type="submission" date="2023-06" db="EMBL/GenBank/DDBJ databases">
        <title>Genomic of Parafulvivirga corallium.</title>
        <authorList>
            <person name="Wang G."/>
        </authorList>
    </citation>
    <scope>NUCLEOTIDE SEQUENCE</scope>
    <source>
        <strain evidence="3">BMA10</strain>
    </source>
</reference>
<evidence type="ECO:0000259" key="2">
    <source>
        <dbReference type="PROSITE" id="PS51782"/>
    </source>
</evidence>
<dbReference type="SMART" id="SM00257">
    <property type="entry name" value="LysM"/>
    <property type="match status" value="3"/>
</dbReference>
<dbReference type="Gene3D" id="3.10.350.10">
    <property type="entry name" value="LysM domain"/>
    <property type="match status" value="3"/>
</dbReference>
<feature type="domain" description="LysM" evidence="2">
    <location>
        <begin position="111"/>
        <end position="154"/>
    </location>
</feature>
<dbReference type="Proteomes" id="UP001172082">
    <property type="component" value="Unassembled WGS sequence"/>
</dbReference>
<keyword evidence="4" id="KW-1185">Reference proteome</keyword>
<proteinExistence type="predicted"/>
<feature type="domain" description="LysM" evidence="2">
    <location>
        <begin position="51"/>
        <end position="94"/>
    </location>
</feature>
<evidence type="ECO:0000256" key="1">
    <source>
        <dbReference type="SAM" id="MobiDB-lite"/>
    </source>
</evidence>